<keyword evidence="19" id="KW-1133">Transmembrane helix</keyword>
<comment type="function">
    <text evidence="17">Converts lysophosphatidic acid (LPA) into phosphatidic acid by incorporating acyl moiety at the 2 position.</text>
</comment>
<dbReference type="InterPro" id="IPR004552">
    <property type="entry name" value="AGP_acyltrans"/>
</dbReference>
<organism evidence="21 22">
    <name type="scientific">Helicobacter enhydrae</name>
    <dbReference type="NCBI Taxonomy" id="222136"/>
    <lineage>
        <taxon>Bacteria</taxon>
        <taxon>Pseudomonadati</taxon>
        <taxon>Campylobacterota</taxon>
        <taxon>Epsilonproteobacteria</taxon>
        <taxon>Campylobacterales</taxon>
        <taxon>Helicobacteraceae</taxon>
        <taxon>Helicobacter</taxon>
    </lineage>
</organism>
<evidence type="ECO:0000256" key="3">
    <source>
        <dbReference type="ARBA" id="ARBA00004728"/>
    </source>
</evidence>
<comment type="catalytic activity">
    <reaction evidence="1 18">
        <text>a 1-acyl-sn-glycero-3-phosphate + an acyl-CoA = a 1,2-diacyl-sn-glycero-3-phosphate + CoA</text>
        <dbReference type="Rhea" id="RHEA:19709"/>
        <dbReference type="ChEBI" id="CHEBI:57287"/>
        <dbReference type="ChEBI" id="CHEBI:57970"/>
        <dbReference type="ChEBI" id="CHEBI:58342"/>
        <dbReference type="ChEBI" id="CHEBI:58608"/>
        <dbReference type="EC" id="2.3.1.51"/>
    </reaction>
</comment>
<dbReference type="InterPro" id="IPR002123">
    <property type="entry name" value="Plipid/glycerol_acylTrfase"/>
</dbReference>
<dbReference type="EC" id="2.3.1.51" evidence="6 18"/>
<evidence type="ECO:0000256" key="14">
    <source>
        <dbReference type="ARBA" id="ARBA00023209"/>
    </source>
</evidence>
<dbReference type="EMBL" id="CP016503">
    <property type="protein sequence ID" value="ANV98709.1"/>
    <property type="molecule type" value="Genomic_DNA"/>
</dbReference>
<keyword evidence="16 18" id="KW-0012">Acyltransferase</keyword>
<keyword evidence="15 18" id="KW-1208">Phospholipid metabolism</keyword>
<accession>A0A1B1U7G2</accession>
<keyword evidence="8" id="KW-1003">Cell membrane</keyword>
<evidence type="ECO:0000256" key="4">
    <source>
        <dbReference type="ARBA" id="ARBA00005189"/>
    </source>
</evidence>
<dbReference type="SMART" id="SM00563">
    <property type="entry name" value="PlsC"/>
    <property type="match status" value="1"/>
</dbReference>
<keyword evidence="13 19" id="KW-0472">Membrane</keyword>
<dbReference type="KEGG" id="het:BBW65_00755"/>
<evidence type="ECO:0000256" key="10">
    <source>
        <dbReference type="ARBA" id="ARBA00022519"/>
    </source>
</evidence>
<evidence type="ECO:0000256" key="6">
    <source>
        <dbReference type="ARBA" id="ARBA00013211"/>
    </source>
</evidence>
<dbReference type="NCBIfam" id="TIGR00530">
    <property type="entry name" value="AGP_acyltrn"/>
    <property type="match status" value="1"/>
</dbReference>
<dbReference type="PANTHER" id="PTHR10434">
    <property type="entry name" value="1-ACYL-SN-GLYCEROL-3-PHOSPHATE ACYLTRANSFERASE"/>
    <property type="match status" value="1"/>
</dbReference>
<evidence type="ECO:0000256" key="1">
    <source>
        <dbReference type="ARBA" id="ARBA00001141"/>
    </source>
</evidence>
<protein>
    <recommendedName>
        <fullName evidence="7 18">1-acyl-sn-glycerol-3-phosphate acyltransferase</fullName>
        <ecNumber evidence="6 18">2.3.1.51</ecNumber>
    </recommendedName>
</protein>
<dbReference type="GO" id="GO:0003841">
    <property type="term" value="F:1-acylglycerol-3-phosphate O-acyltransferase activity"/>
    <property type="evidence" value="ECO:0007669"/>
    <property type="project" value="UniProtKB-UniRule"/>
</dbReference>
<keyword evidence="22" id="KW-1185">Reference proteome</keyword>
<keyword evidence="12 18" id="KW-0443">Lipid metabolism</keyword>
<evidence type="ECO:0000256" key="9">
    <source>
        <dbReference type="ARBA" id="ARBA00022516"/>
    </source>
</evidence>
<gene>
    <name evidence="21" type="ORF">BBW65_00755</name>
</gene>
<evidence type="ECO:0000256" key="5">
    <source>
        <dbReference type="ARBA" id="ARBA00008655"/>
    </source>
</evidence>
<name>A0A1B1U7G2_9HELI</name>
<evidence type="ECO:0000256" key="7">
    <source>
        <dbReference type="ARBA" id="ARBA00016139"/>
    </source>
</evidence>
<evidence type="ECO:0000256" key="15">
    <source>
        <dbReference type="ARBA" id="ARBA00023264"/>
    </source>
</evidence>
<dbReference type="CDD" id="cd07989">
    <property type="entry name" value="LPLAT_AGPAT-like"/>
    <property type="match status" value="1"/>
</dbReference>
<dbReference type="SUPFAM" id="SSF69593">
    <property type="entry name" value="Glycerol-3-phosphate (1)-acyltransferase"/>
    <property type="match status" value="1"/>
</dbReference>
<dbReference type="GO" id="GO:0016024">
    <property type="term" value="P:CDP-diacylglycerol biosynthetic process"/>
    <property type="evidence" value="ECO:0007669"/>
    <property type="project" value="UniProtKB-UniPathway"/>
</dbReference>
<evidence type="ECO:0000256" key="8">
    <source>
        <dbReference type="ARBA" id="ARBA00022475"/>
    </source>
</evidence>
<evidence type="ECO:0000313" key="21">
    <source>
        <dbReference type="EMBL" id="ANV98709.1"/>
    </source>
</evidence>
<sequence length="231" mass="26754">MVSKIKGMIATLSIAVGLALIMLFIRINRHRENGRCARNFCGLFLPFNNFELEIFGHFDPSATLLMLNHQSAADIIFLEGLHPQNICWIAKKQLGEIPFYGYALRGPEMILIDREDKASLVYMMREAKKKLEQKRPLVIFPEGTRCKDETRFLKFKSGAKILAEKLKLKVQPVVLIHSSRVYNSSPIESRGNKARIVILEAFEPNTPDWYERLEHQMYAVYQRHFQELQDS</sequence>
<comment type="similarity">
    <text evidence="5 18">Belongs to the 1-acyl-sn-glycerol-3-phosphate acyltransferase family.</text>
</comment>
<dbReference type="STRING" id="222136.BBW65_00755"/>
<evidence type="ECO:0000259" key="20">
    <source>
        <dbReference type="SMART" id="SM00563"/>
    </source>
</evidence>
<feature type="transmembrane region" description="Helical" evidence="19">
    <location>
        <begin position="6"/>
        <end position="25"/>
    </location>
</feature>
<dbReference type="AlphaFoldDB" id="A0A1B1U7G2"/>
<comment type="pathway">
    <text evidence="4">Lipid metabolism.</text>
</comment>
<evidence type="ECO:0000256" key="11">
    <source>
        <dbReference type="ARBA" id="ARBA00022679"/>
    </source>
</evidence>
<keyword evidence="11 18" id="KW-0808">Transferase</keyword>
<feature type="domain" description="Phospholipid/glycerol acyltransferase" evidence="20">
    <location>
        <begin position="63"/>
        <end position="178"/>
    </location>
</feature>
<comment type="subcellular location">
    <subcellularLocation>
        <location evidence="2">Cell inner membrane</location>
        <topology evidence="2">Peripheral membrane protein</topology>
    </subcellularLocation>
</comment>
<evidence type="ECO:0000256" key="2">
    <source>
        <dbReference type="ARBA" id="ARBA00004417"/>
    </source>
</evidence>
<evidence type="ECO:0000256" key="17">
    <source>
        <dbReference type="ARBA" id="ARBA00037183"/>
    </source>
</evidence>
<evidence type="ECO:0000256" key="16">
    <source>
        <dbReference type="ARBA" id="ARBA00023315"/>
    </source>
</evidence>
<dbReference type="Proteomes" id="UP000092884">
    <property type="component" value="Chromosome"/>
</dbReference>
<comment type="domain">
    <text evidence="18">The HXXXXD motif is essential for acyltransferase activity and may constitute the binding site for the phosphate moiety of the glycerol-3-phosphate.</text>
</comment>
<keyword evidence="10" id="KW-0997">Cell inner membrane</keyword>
<dbReference type="GO" id="GO:0006654">
    <property type="term" value="P:phosphatidic acid biosynthetic process"/>
    <property type="evidence" value="ECO:0007669"/>
    <property type="project" value="TreeGrafter"/>
</dbReference>
<keyword evidence="9 18" id="KW-0444">Lipid biosynthesis</keyword>
<keyword evidence="14 18" id="KW-0594">Phospholipid biosynthesis</keyword>
<dbReference type="UniPathway" id="UPA00557">
    <property type="reaction ID" value="UER00613"/>
</dbReference>
<dbReference type="GO" id="GO:0005886">
    <property type="term" value="C:plasma membrane"/>
    <property type="evidence" value="ECO:0007669"/>
    <property type="project" value="UniProtKB-SubCell"/>
</dbReference>
<keyword evidence="19" id="KW-0812">Transmembrane</keyword>
<evidence type="ECO:0000256" key="12">
    <source>
        <dbReference type="ARBA" id="ARBA00023098"/>
    </source>
</evidence>
<evidence type="ECO:0000256" key="19">
    <source>
        <dbReference type="SAM" id="Phobius"/>
    </source>
</evidence>
<reference evidence="22" key="1">
    <citation type="submission" date="2016-07" db="EMBL/GenBank/DDBJ databases">
        <authorList>
            <person name="Florea S."/>
            <person name="Webb J.S."/>
            <person name="Jaromczyk J."/>
            <person name="Schardl C.L."/>
        </authorList>
    </citation>
    <scope>NUCLEOTIDE SEQUENCE [LARGE SCALE GENOMIC DNA]</scope>
    <source>
        <strain evidence="22">MIT 01-6242</strain>
    </source>
</reference>
<dbReference type="OrthoDB" id="9809618at2"/>
<dbReference type="PANTHER" id="PTHR10434:SF59">
    <property type="entry name" value="1-ACYL-SN-GLYCEROL-3-PHOSPHATE ACYLTRANSFERASE"/>
    <property type="match status" value="1"/>
</dbReference>
<proteinExistence type="inferred from homology"/>
<evidence type="ECO:0000256" key="13">
    <source>
        <dbReference type="ARBA" id="ARBA00023136"/>
    </source>
</evidence>
<evidence type="ECO:0000313" key="22">
    <source>
        <dbReference type="Proteomes" id="UP000092884"/>
    </source>
</evidence>
<evidence type="ECO:0000256" key="18">
    <source>
        <dbReference type="RuleBase" id="RU361267"/>
    </source>
</evidence>
<comment type="pathway">
    <text evidence="3">Phospholipid metabolism; CDP-diacylglycerol biosynthesis; CDP-diacylglycerol from sn-glycerol 3-phosphate: step 2/3.</text>
</comment>
<dbReference type="Pfam" id="PF01553">
    <property type="entry name" value="Acyltransferase"/>
    <property type="match status" value="1"/>
</dbReference>